<accession>A0A915AIL9</accession>
<organism evidence="1 2">
    <name type="scientific">Parascaris univalens</name>
    <name type="common">Nematode worm</name>
    <dbReference type="NCBI Taxonomy" id="6257"/>
    <lineage>
        <taxon>Eukaryota</taxon>
        <taxon>Metazoa</taxon>
        <taxon>Ecdysozoa</taxon>
        <taxon>Nematoda</taxon>
        <taxon>Chromadorea</taxon>
        <taxon>Rhabditida</taxon>
        <taxon>Spirurina</taxon>
        <taxon>Ascaridomorpha</taxon>
        <taxon>Ascaridoidea</taxon>
        <taxon>Ascarididae</taxon>
        <taxon>Parascaris</taxon>
    </lineage>
</organism>
<evidence type="ECO:0000313" key="2">
    <source>
        <dbReference type="WBParaSite" id="PgR006_g196_t01"/>
    </source>
</evidence>
<dbReference type="WBParaSite" id="PgR006_g196_t01">
    <property type="protein sequence ID" value="PgR006_g196_t01"/>
    <property type="gene ID" value="PgR006_g196"/>
</dbReference>
<protein>
    <submittedName>
        <fullName evidence="2">Uncharacterized protein</fullName>
    </submittedName>
</protein>
<sequence>MERTQNRCPANITVSISPNMFGVPKKTQTPAPSLYALKRISSVGFSSLDYQQRTFFNIKSSDEVIPFPSFEHFQHLILNTNNTRRVSEISIRAMWGNGQLQHQSGNPNHILLPFHKIQRPVKSAVNKNMKQTMRFNERKIRICQPTTNSSII</sequence>
<evidence type="ECO:0000313" key="1">
    <source>
        <dbReference type="Proteomes" id="UP000887569"/>
    </source>
</evidence>
<reference evidence="2" key="1">
    <citation type="submission" date="2022-11" db="UniProtKB">
        <authorList>
            <consortium name="WormBaseParasite"/>
        </authorList>
    </citation>
    <scope>IDENTIFICATION</scope>
</reference>
<dbReference type="Proteomes" id="UP000887569">
    <property type="component" value="Unplaced"/>
</dbReference>
<proteinExistence type="predicted"/>
<name>A0A915AIL9_PARUN</name>
<keyword evidence="1" id="KW-1185">Reference proteome</keyword>
<dbReference type="AlphaFoldDB" id="A0A915AIL9"/>